<name>A0A918GTT7_9PSEU</name>
<feature type="binding site" evidence="10">
    <location>
        <position position="308"/>
    </location>
    <ligand>
        <name>ATP</name>
        <dbReference type="ChEBI" id="CHEBI:30616"/>
    </ligand>
</feature>
<comment type="function">
    <text evidence="9 10">Key enzyme in the regulation of glycerol uptake and metabolism. Catalyzes the phosphorylation of glycerol to yield sn-glycerol 3-phosphate.</text>
</comment>
<feature type="binding site" evidence="10">
    <location>
        <position position="308"/>
    </location>
    <ligand>
        <name>ADP</name>
        <dbReference type="ChEBI" id="CHEBI:456216"/>
    </ligand>
</feature>
<dbReference type="EC" id="2.7.1.30" evidence="10"/>
<feature type="binding site" evidence="10">
    <location>
        <position position="409"/>
    </location>
    <ligand>
        <name>ATP</name>
        <dbReference type="ChEBI" id="CHEBI:30616"/>
    </ligand>
</feature>
<sequence>MAQRLVAAVDQGTTSTRCMVFDVAGRVLGADQREHTQIFPRPGWVEHDAAQIWARTQEVVAGALRAAGVAPGDLAAVGITNQRETTVVWDRASGRPVHNALVWQDTRTEALCADLAADHGRDRFRSATGLPLASYFSGPKIRWLLDNVPGVRERAERGELLFGTLDTWLIWNLTGGALHVTDVTNASRTLLMDLRTLDWDDAILDAMAIPRSLLPEIRPSAQVYGTARGVLDGVPIAAALGDQQAALFGQTCFAEGDAKSTYGTGAFLLLNTGHDPVPSEHGLLTTVGFQLAGEAPVYALEGAIANTGSLTQWLRDRFGLIASAGEIEALARSVPDNGGLYLVPAFSGLFAPHWSPDARGLLIGLTGYAGSGHLARAALEATAYQTREVVDAMALDSGLALGSLRVDGGMTANGLLMQTLADVLDVEVVRPEVAETTAVGAAFAAGLAAGVWADLDELRACGTRETRWRPEPGGGFRDRKFRKYRKAVELAKGWLDADDAIEGR</sequence>
<feature type="binding site" evidence="10">
    <location>
        <position position="83"/>
    </location>
    <ligand>
        <name>glycerol</name>
        <dbReference type="ChEBI" id="CHEBI:17754"/>
    </ligand>
</feature>
<comment type="similarity">
    <text evidence="2 10 11">Belongs to the FGGY kinase family.</text>
</comment>
<dbReference type="NCBIfam" id="TIGR01311">
    <property type="entry name" value="glycerol_kin"/>
    <property type="match status" value="1"/>
</dbReference>
<dbReference type="InterPro" id="IPR000577">
    <property type="entry name" value="Carb_kinase_FGGY"/>
</dbReference>
<feature type="binding site" evidence="10">
    <location>
        <position position="264"/>
    </location>
    <ligand>
        <name>ADP</name>
        <dbReference type="ChEBI" id="CHEBI:456216"/>
    </ligand>
</feature>
<dbReference type="GO" id="GO:0019563">
    <property type="term" value="P:glycerol catabolic process"/>
    <property type="evidence" value="ECO:0007669"/>
    <property type="project" value="UniProtKB-UniRule"/>
</dbReference>
<dbReference type="GO" id="GO:0005829">
    <property type="term" value="C:cytosol"/>
    <property type="evidence" value="ECO:0007669"/>
    <property type="project" value="TreeGrafter"/>
</dbReference>
<dbReference type="InterPro" id="IPR018485">
    <property type="entry name" value="FGGY_C"/>
</dbReference>
<dbReference type="InterPro" id="IPR018484">
    <property type="entry name" value="FGGY_N"/>
</dbReference>
<feature type="domain" description="Carbohydrate kinase FGGY C-terminal" evidence="13">
    <location>
        <begin position="259"/>
        <end position="449"/>
    </location>
</feature>
<dbReference type="PIRSF" id="PIRSF000538">
    <property type="entry name" value="GlpK"/>
    <property type="match status" value="1"/>
</dbReference>
<feature type="binding site" evidence="10">
    <location>
        <position position="13"/>
    </location>
    <ligand>
        <name>ATP</name>
        <dbReference type="ChEBI" id="CHEBI:30616"/>
    </ligand>
</feature>
<feature type="binding site" evidence="10">
    <location>
        <position position="13"/>
    </location>
    <ligand>
        <name>sn-glycerol 3-phosphate</name>
        <dbReference type="ChEBI" id="CHEBI:57597"/>
    </ligand>
</feature>
<organism evidence="14 15">
    <name type="scientific">Actinokineospora fastidiosa</name>
    <dbReference type="NCBI Taxonomy" id="1816"/>
    <lineage>
        <taxon>Bacteria</taxon>
        <taxon>Bacillati</taxon>
        <taxon>Actinomycetota</taxon>
        <taxon>Actinomycetes</taxon>
        <taxon>Pseudonocardiales</taxon>
        <taxon>Pseudonocardiaceae</taxon>
        <taxon>Actinokineospora</taxon>
    </lineage>
</organism>
<evidence type="ECO:0000256" key="7">
    <source>
        <dbReference type="ARBA" id="ARBA00022840"/>
    </source>
</evidence>
<keyword evidence="5 10" id="KW-0418">Kinase</keyword>
<keyword evidence="6 10" id="KW-0319">Glycerol metabolism</keyword>
<feature type="binding site" evidence="10">
    <location>
        <position position="413"/>
    </location>
    <ligand>
        <name>ADP</name>
        <dbReference type="ChEBI" id="CHEBI:456216"/>
    </ligand>
</feature>
<feature type="domain" description="Carbohydrate kinase FGGY N-terminal" evidence="12">
    <location>
        <begin position="6"/>
        <end position="249"/>
    </location>
</feature>
<dbReference type="PANTHER" id="PTHR10196:SF69">
    <property type="entry name" value="GLYCEROL KINASE"/>
    <property type="match status" value="1"/>
</dbReference>
<dbReference type="GO" id="GO:0004370">
    <property type="term" value="F:glycerol kinase activity"/>
    <property type="evidence" value="ECO:0007669"/>
    <property type="project" value="UniProtKB-UniRule"/>
</dbReference>
<feature type="binding site" evidence="10">
    <location>
        <position position="14"/>
    </location>
    <ligand>
        <name>ATP</name>
        <dbReference type="ChEBI" id="CHEBI:30616"/>
    </ligand>
</feature>
<feature type="binding site" evidence="10">
    <location>
        <position position="84"/>
    </location>
    <ligand>
        <name>sn-glycerol 3-phosphate</name>
        <dbReference type="ChEBI" id="CHEBI:57597"/>
    </ligand>
</feature>
<feature type="binding site" evidence="10">
    <location>
        <position position="15"/>
    </location>
    <ligand>
        <name>ATP</name>
        <dbReference type="ChEBI" id="CHEBI:30616"/>
    </ligand>
</feature>
<dbReference type="InterPro" id="IPR018483">
    <property type="entry name" value="Carb_kinase_FGGY_CS"/>
</dbReference>
<dbReference type="PROSITE" id="PS00933">
    <property type="entry name" value="FGGY_KINASES_1"/>
    <property type="match status" value="1"/>
</dbReference>
<evidence type="ECO:0000256" key="6">
    <source>
        <dbReference type="ARBA" id="ARBA00022798"/>
    </source>
</evidence>
<reference evidence="14" key="1">
    <citation type="journal article" date="2014" name="Int. J. Syst. Evol. Microbiol.">
        <title>Complete genome sequence of Corynebacterium casei LMG S-19264T (=DSM 44701T), isolated from a smear-ripened cheese.</title>
        <authorList>
            <consortium name="US DOE Joint Genome Institute (JGI-PGF)"/>
            <person name="Walter F."/>
            <person name="Albersmeier A."/>
            <person name="Kalinowski J."/>
            <person name="Ruckert C."/>
        </authorList>
    </citation>
    <scope>NUCLEOTIDE SEQUENCE</scope>
    <source>
        <strain evidence="14">JCM 3276</strain>
    </source>
</reference>
<evidence type="ECO:0000256" key="11">
    <source>
        <dbReference type="RuleBase" id="RU003733"/>
    </source>
</evidence>
<dbReference type="HAMAP" id="MF_00186">
    <property type="entry name" value="Glycerol_kin"/>
    <property type="match status" value="1"/>
</dbReference>
<dbReference type="NCBIfam" id="NF000756">
    <property type="entry name" value="PRK00047.1"/>
    <property type="match status" value="1"/>
</dbReference>
<dbReference type="Proteomes" id="UP000660680">
    <property type="component" value="Unassembled WGS sequence"/>
</dbReference>
<evidence type="ECO:0000256" key="1">
    <source>
        <dbReference type="ARBA" id="ARBA00005190"/>
    </source>
</evidence>
<protein>
    <recommendedName>
        <fullName evidence="10">Glycerol kinase</fullName>
        <ecNumber evidence="10">2.7.1.30</ecNumber>
    </recommendedName>
    <alternativeName>
        <fullName evidence="10">ATP:glycerol 3-phosphotransferase</fullName>
    </alternativeName>
    <alternativeName>
        <fullName evidence="10">Glycerokinase</fullName>
        <shortName evidence="10">GK</shortName>
    </alternativeName>
</protein>
<feature type="binding site" evidence="10">
    <location>
        <position position="312"/>
    </location>
    <ligand>
        <name>ATP</name>
        <dbReference type="ChEBI" id="CHEBI:30616"/>
    </ligand>
</feature>
<feature type="binding site" evidence="10">
    <location>
        <position position="264"/>
    </location>
    <ligand>
        <name>ATP</name>
        <dbReference type="ChEBI" id="CHEBI:30616"/>
    </ligand>
</feature>
<feature type="binding site" evidence="10">
    <location>
        <position position="83"/>
    </location>
    <ligand>
        <name>sn-glycerol 3-phosphate</name>
        <dbReference type="ChEBI" id="CHEBI:57597"/>
    </ligand>
</feature>
<dbReference type="SUPFAM" id="SSF53067">
    <property type="entry name" value="Actin-like ATPase domain"/>
    <property type="match status" value="2"/>
</dbReference>
<dbReference type="InterPro" id="IPR005999">
    <property type="entry name" value="Glycerol_kin"/>
</dbReference>
<feature type="binding site" evidence="10">
    <location>
        <position position="17"/>
    </location>
    <ligand>
        <name>ADP</name>
        <dbReference type="ChEBI" id="CHEBI:456216"/>
    </ligand>
</feature>
<keyword evidence="15" id="KW-1185">Reference proteome</keyword>
<dbReference type="GO" id="GO:0006072">
    <property type="term" value="P:glycerol-3-phosphate metabolic process"/>
    <property type="evidence" value="ECO:0007669"/>
    <property type="project" value="InterPro"/>
</dbReference>
<feature type="binding site" evidence="10">
    <location>
        <position position="13"/>
    </location>
    <ligand>
        <name>ADP</name>
        <dbReference type="ChEBI" id="CHEBI:456216"/>
    </ligand>
</feature>
<dbReference type="Pfam" id="PF02782">
    <property type="entry name" value="FGGY_C"/>
    <property type="match status" value="1"/>
</dbReference>
<evidence type="ECO:0000256" key="4">
    <source>
        <dbReference type="ARBA" id="ARBA00022741"/>
    </source>
</evidence>
<accession>A0A918GTT7</accession>
<dbReference type="GO" id="GO:0005524">
    <property type="term" value="F:ATP binding"/>
    <property type="evidence" value="ECO:0007669"/>
    <property type="project" value="UniProtKB-UniRule"/>
</dbReference>
<evidence type="ECO:0000256" key="8">
    <source>
        <dbReference type="ARBA" id="ARBA00052101"/>
    </source>
</evidence>
<dbReference type="FunFam" id="3.30.420.40:FF:000008">
    <property type="entry name" value="Glycerol kinase"/>
    <property type="match status" value="1"/>
</dbReference>
<dbReference type="PROSITE" id="PS00445">
    <property type="entry name" value="FGGY_KINASES_2"/>
    <property type="match status" value="1"/>
</dbReference>
<feature type="binding site" evidence="10">
    <location>
        <position position="242"/>
    </location>
    <ligand>
        <name>glycerol</name>
        <dbReference type="ChEBI" id="CHEBI:17754"/>
    </ligand>
</feature>
<reference evidence="14" key="2">
    <citation type="submission" date="2020-09" db="EMBL/GenBank/DDBJ databases">
        <authorList>
            <person name="Sun Q."/>
            <person name="Ohkuma M."/>
        </authorList>
    </citation>
    <scope>NUCLEOTIDE SEQUENCE</scope>
    <source>
        <strain evidence="14">JCM 3276</strain>
    </source>
</reference>
<dbReference type="EMBL" id="BMRB01000010">
    <property type="protein sequence ID" value="GGS58366.1"/>
    <property type="molecule type" value="Genomic_DNA"/>
</dbReference>
<dbReference type="PANTHER" id="PTHR10196">
    <property type="entry name" value="SUGAR KINASE"/>
    <property type="match status" value="1"/>
</dbReference>
<feature type="binding site" evidence="10">
    <location>
        <position position="409"/>
    </location>
    <ligand>
        <name>ADP</name>
        <dbReference type="ChEBI" id="CHEBI:456216"/>
    </ligand>
</feature>
<evidence type="ECO:0000256" key="2">
    <source>
        <dbReference type="ARBA" id="ARBA00009156"/>
    </source>
</evidence>
<gene>
    <name evidence="14" type="primary">glpK2</name>
    <name evidence="10" type="synonym">glpK</name>
    <name evidence="14" type="ORF">GCM10010171_61660</name>
</gene>
<evidence type="ECO:0000259" key="12">
    <source>
        <dbReference type="Pfam" id="PF00370"/>
    </source>
</evidence>
<feature type="binding site" evidence="10">
    <location>
        <position position="84"/>
    </location>
    <ligand>
        <name>glycerol</name>
        <dbReference type="ChEBI" id="CHEBI:17754"/>
    </ligand>
</feature>
<evidence type="ECO:0000259" key="13">
    <source>
        <dbReference type="Pfam" id="PF02782"/>
    </source>
</evidence>
<feature type="binding site" evidence="10">
    <location>
        <position position="135"/>
    </location>
    <ligand>
        <name>glycerol</name>
        <dbReference type="ChEBI" id="CHEBI:17754"/>
    </ligand>
</feature>
<evidence type="ECO:0000256" key="10">
    <source>
        <dbReference type="HAMAP-Rule" id="MF_00186"/>
    </source>
</evidence>
<dbReference type="CDD" id="cd07769">
    <property type="entry name" value="ASKHA_NBD_FGGY_GK"/>
    <property type="match status" value="1"/>
</dbReference>
<comment type="catalytic activity">
    <reaction evidence="8 10">
        <text>glycerol + ATP = sn-glycerol 3-phosphate + ADP + H(+)</text>
        <dbReference type="Rhea" id="RHEA:21644"/>
        <dbReference type="ChEBI" id="CHEBI:15378"/>
        <dbReference type="ChEBI" id="CHEBI:17754"/>
        <dbReference type="ChEBI" id="CHEBI:30616"/>
        <dbReference type="ChEBI" id="CHEBI:57597"/>
        <dbReference type="ChEBI" id="CHEBI:456216"/>
        <dbReference type="EC" id="2.7.1.30"/>
    </reaction>
</comment>
<evidence type="ECO:0000256" key="5">
    <source>
        <dbReference type="ARBA" id="ARBA00022777"/>
    </source>
</evidence>
<dbReference type="AlphaFoldDB" id="A0A918GTT7"/>
<feature type="binding site" evidence="10">
    <location>
        <position position="135"/>
    </location>
    <ligand>
        <name>sn-glycerol 3-phosphate</name>
        <dbReference type="ChEBI" id="CHEBI:57597"/>
    </ligand>
</feature>
<evidence type="ECO:0000313" key="14">
    <source>
        <dbReference type="EMBL" id="GGS58366.1"/>
    </source>
</evidence>
<dbReference type="Gene3D" id="3.30.420.40">
    <property type="match status" value="2"/>
</dbReference>
<keyword evidence="3 10" id="KW-0808">Transferase</keyword>
<comment type="activity regulation">
    <text evidence="10">Inhibited by fructose 1,6-bisphosphate (FBP).</text>
</comment>
<comment type="caution">
    <text evidence="14">The sequence shown here is derived from an EMBL/GenBank/DDBJ whole genome shotgun (WGS) entry which is preliminary data.</text>
</comment>
<keyword evidence="4 10" id="KW-0547">Nucleotide-binding</keyword>
<evidence type="ECO:0000313" key="15">
    <source>
        <dbReference type="Proteomes" id="UP000660680"/>
    </source>
</evidence>
<dbReference type="Pfam" id="PF00370">
    <property type="entry name" value="FGGY_N"/>
    <property type="match status" value="1"/>
</dbReference>
<feature type="binding site" evidence="10">
    <location>
        <position position="243"/>
    </location>
    <ligand>
        <name>glycerol</name>
        <dbReference type="ChEBI" id="CHEBI:17754"/>
    </ligand>
</feature>
<feature type="binding site" evidence="10">
    <location>
        <position position="242"/>
    </location>
    <ligand>
        <name>sn-glycerol 3-phosphate</name>
        <dbReference type="ChEBI" id="CHEBI:57597"/>
    </ligand>
</feature>
<evidence type="ECO:0000256" key="9">
    <source>
        <dbReference type="ARBA" id="ARBA00054633"/>
    </source>
</evidence>
<comment type="pathway">
    <text evidence="1 10">Polyol metabolism; glycerol degradation via glycerol kinase pathway; sn-glycerol 3-phosphate from glycerol: step 1/1.</text>
</comment>
<evidence type="ECO:0000256" key="3">
    <source>
        <dbReference type="ARBA" id="ARBA00022679"/>
    </source>
</evidence>
<dbReference type="FunFam" id="3.30.420.40:FF:000007">
    <property type="entry name" value="Glycerol kinase"/>
    <property type="match status" value="1"/>
</dbReference>
<dbReference type="InterPro" id="IPR043129">
    <property type="entry name" value="ATPase_NBD"/>
</dbReference>
<keyword evidence="7 10" id="KW-0067">ATP-binding</keyword>
<proteinExistence type="inferred from homology"/>